<comment type="caution">
    <text evidence="12">The sequence shown here is derived from an EMBL/GenBank/DDBJ whole genome shotgun (WGS) entry which is preliminary data.</text>
</comment>
<dbReference type="InterPro" id="IPR000172">
    <property type="entry name" value="GMC_OxRdtase_N"/>
</dbReference>
<protein>
    <submittedName>
        <fullName evidence="12">Choline dehydrogenase, mitochondrial</fullName>
    </submittedName>
</protein>
<evidence type="ECO:0000313" key="12">
    <source>
        <dbReference type="EMBL" id="RDB23639.1"/>
    </source>
</evidence>
<feature type="active site" description="Proton donor" evidence="8">
    <location>
        <position position="540"/>
    </location>
</feature>
<evidence type="ECO:0000256" key="6">
    <source>
        <dbReference type="ARBA" id="ARBA00023002"/>
    </source>
</evidence>
<dbReference type="Gene3D" id="3.30.560.10">
    <property type="entry name" value="Glucose Oxidase, domain 3"/>
    <property type="match status" value="1"/>
</dbReference>
<feature type="active site" description="Proton acceptor" evidence="8">
    <location>
        <position position="583"/>
    </location>
</feature>
<dbReference type="InterPro" id="IPR036188">
    <property type="entry name" value="FAD/NAD-bd_sf"/>
</dbReference>
<evidence type="ECO:0000256" key="2">
    <source>
        <dbReference type="ARBA" id="ARBA00010790"/>
    </source>
</evidence>
<keyword evidence="7" id="KW-0325">Glycoprotein</keyword>
<dbReference type="InterPro" id="IPR012132">
    <property type="entry name" value="GMC_OxRdtase"/>
</dbReference>
<dbReference type="AlphaFoldDB" id="A0A369JN26"/>
<evidence type="ECO:0000256" key="10">
    <source>
        <dbReference type="RuleBase" id="RU003968"/>
    </source>
</evidence>
<organism evidence="12 13">
    <name type="scientific">Hypsizygus marmoreus</name>
    <name type="common">White beech mushroom</name>
    <name type="synonym">Agaricus marmoreus</name>
    <dbReference type="NCBI Taxonomy" id="39966"/>
    <lineage>
        <taxon>Eukaryota</taxon>
        <taxon>Fungi</taxon>
        <taxon>Dikarya</taxon>
        <taxon>Basidiomycota</taxon>
        <taxon>Agaricomycotina</taxon>
        <taxon>Agaricomycetes</taxon>
        <taxon>Agaricomycetidae</taxon>
        <taxon>Agaricales</taxon>
        <taxon>Tricholomatineae</taxon>
        <taxon>Lyophyllaceae</taxon>
        <taxon>Hypsizygus</taxon>
    </lineage>
</organism>
<dbReference type="SUPFAM" id="SSF54373">
    <property type="entry name" value="FAD-linked reductases, C-terminal domain"/>
    <property type="match status" value="1"/>
</dbReference>
<dbReference type="EMBL" id="LUEZ02000046">
    <property type="protein sequence ID" value="RDB23639.1"/>
    <property type="molecule type" value="Genomic_DNA"/>
</dbReference>
<dbReference type="OrthoDB" id="269227at2759"/>
<dbReference type="STRING" id="39966.A0A369JN26"/>
<keyword evidence="3 10" id="KW-0285">Flavoprotein</keyword>
<keyword evidence="5 9" id="KW-0274">FAD</keyword>
<keyword evidence="6" id="KW-0560">Oxidoreductase</keyword>
<evidence type="ECO:0000256" key="5">
    <source>
        <dbReference type="ARBA" id="ARBA00022827"/>
    </source>
</evidence>
<name>A0A369JN26_HYPMA</name>
<evidence type="ECO:0000256" key="9">
    <source>
        <dbReference type="PIRSR" id="PIRSR000137-2"/>
    </source>
</evidence>
<dbReference type="Pfam" id="PF00732">
    <property type="entry name" value="GMC_oxred_N"/>
    <property type="match status" value="1"/>
</dbReference>
<dbReference type="InParanoid" id="A0A369JN26"/>
<evidence type="ECO:0000256" key="1">
    <source>
        <dbReference type="ARBA" id="ARBA00001974"/>
    </source>
</evidence>
<evidence type="ECO:0000256" key="4">
    <source>
        <dbReference type="ARBA" id="ARBA00022729"/>
    </source>
</evidence>
<evidence type="ECO:0000256" key="7">
    <source>
        <dbReference type="ARBA" id="ARBA00023180"/>
    </source>
</evidence>
<dbReference type="SUPFAM" id="SSF51905">
    <property type="entry name" value="FAD/NAD(P)-binding domain"/>
    <property type="match status" value="1"/>
</dbReference>
<dbReference type="Pfam" id="PF05199">
    <property type="entry name" value="GMC_oxred_C"/>
    <property type="match status" value="1"/>
</dbReference>
<proteinExistence type="inferred from homology"/>
<dbReference type="InterPro" id="IPR007867">
    <property type="entry name" value="GMC_OxRtase_C"/>
</dbReference>
<dbReference type="PIRSF" id="PIRSF000137">
    <property type="entry name" value="Alcohol_oxidase"/>
    <property type="match status" value="1"/>
</dbReference>
<dbReference type="GO" id="GO:0050660">
    <property type="term" value="F:flavin adenine dinucleotide binding"/>
    <property type="evidence" value="ECO:0007669"/>
    <property type="project" value="InterPro"/>
</dbReference>
<dbReference type="PANTHER" id="PTHR11552">
    <property type="entry name" value="GLUCOSE-METHANOL-CHOLINE GMC OXIDOREDUCTASE"/>
    <property type="match status" value="1"/>
</dbReference>
<evidence type="ECO:0000259" key="11">
    <source>
        <dbReference type="PROSITE" id="PS00623"/>
    </source>
</evidence>
<reference evidence="12" key="1">
    <citation type="submission" date="2018-04" db="EMBL/GenBank/DDBJ databases">
        <title>Whole genome sequencing of Hypsizygus marmoreus.</title>
        <authorList>
            <person name="Choi I.-G."/>
            <person name="Min B."/>
            <person name="Kim J.-G."/>
            <person name="Kim S."/>
            <person name="Oh Y.-L."/>
            <person name="Kong W.-S."/>
            <person name="Park H."/>
            <person name="Jeong J."/>
            <person name="Song E.-S."/>
        </authorList>
    </citation>
    <scope>NUCLEOTIDE SEQUENCE [LARGE SCALE GENOMIC DNA]</scope>
    <source>
        <strain evidence="12">51987-8</strain>
    </source>
</reference>
<dbReference type="PANTHER" id="PTHR11552:SF201">
    <property type="entry name" value="GLUCOSE-METHANOL-CHOLINE OXIDOREDUCTASE N-TERMINAL DOMAIN-CONTAINING PROTEIN"/>
    <property type="match status" value="1"/>
</dbReference>
<evidence type="ECO:0000256" key="3">
    <source>
        <dbReference type="ARBA" id="ARBA00022630"/>
    </source>
</evidence>
<accession>A0A369JN26</accession>
<dbReference type="GO" id="GO:0016614">
    <property type="term" value="F:oxidoreductase activity, acting on CH-OH group of donors"/>
    <property type="evidence" value="ECO:0007669"/>
    <property type="project" value="InterPro"/>
</dbReference>
<keyword evidence="4" id="KW-0732">Signal</keyword>
<feature type="domain" description="Glucose-methanol-choline oxidoreductase N-terminal" evidence="11">
    <location>
        <begin position="92"/>
        <end position="115"/>
    </location>
</feature>
<dbReference type="Gene3D" id="3.50.50.60">
    <property type="entry name" value="FAD/NAD(P)-binding domain"/>
    <property type="match status" value="1"/>
</dbReference>
<feature type="binding site" evidence="9">
    <location>
        <begin position="539"/>
        <end position="540"/>
    </location>
    <ligand>
        <name>FAD</name>
        <dbReference type="ChEBI" id="CHEBI:57692"/>
    </ligand>
</feature>
<gene>
    <name evidence="12" type="primary">CHDH</name>
    <name evidence="12" type="ORF">Hypma_009291</name>
</gene>
<sequence>MITTNGADLASKTFDFVIAGGGTAGLTLAARLSEDPSVTVAVLEAGDNTIGEPKVRIPGQFGVTIADPKFDWTFFTKKQPLSNNRKVLWSRGKGLGGSSAINFYAWVKPPAGDVDAFEKLGNPGWNWEDYLKYSKKSETFHPPAQEQTDVYPHSYNVEYRGTSGPIQVTVPPHVYTVDNLFQETMVNLGLKAIEDAYGGNTTGTWICSSNLDPKNWTRSYAATAYLPQDRPNLAILTHALVSRIIFVDRVEGQDLTASGVEFIHNGNTHVVHARKEVILSCGVVQSPQVLELSGIGRPEILSKIGVDTKIDLPGVGENLQEHNLVATVFELNPAIKHETLDLLRDREYAQEAVRLYAEGKGMLRTGITSFAYLPISSVKSVEAENLIKQTEREIEEYKNTPGIAPGLREQLDIQLETLRDDTMPDFEITGFPGLFSLSLNPEPGKQYISLVALLNHPVSRGTIHAKTANPQDTPEIDPHYFEKDSDLENLVQQVKFMRRMVQTEPLKSGITGVEVLPGEGCTTDAQIRDYIKDNHRSAWHGIGTCSMLPREKQGVVDPQLKVYGTKNVRVVDISIVPIQIAAHTQATAYMIGEKAADLVRASHAL</sequence>
<feature type="binding site" evidence="9">
    <location>
        <position position="241"/>
    </location>
    <ligand>
        <name>FAD</name>
        <dbReference type="ChEBI" id="CHEBI:57692"/>
    </ligand>
</feature>
<dbReference type="Proteomes" id="UP000076154">
    <property type="component" value="Unassembled WGS sequence"/>
</dbReference>
<keyword evidence="13" id="KW-1185">Reference proteome</keyword>
<evidence type="ECO:0000313" key="13">
    <source>
        <dbReference type="Proteomes" id="UP000076154"/>
    </source>
</evidence>
<dbReference type="PROSITE" id="PS00623">
    <property type="entry name" value="GMC_OXRED_1"/>
    <property type="match status" value="1"/>
</dbReference>
<evidence type="ECO:0000256" key="8">
    <source>
        <dbReference type="PIRSR" id="PIRSR000137-1"/>
    </source>
</evidence>
<comment type="similarity">
    <text evidence="2 10">Belongs to the GMC oxidoreductase family.</text>
</comment>
<comment type="cofactor">
    <cofactor evidence="1 9">
        <name>FAD</name>
        <dbReference type="ChEBI" id="CHEBI:57692"/>
    </cofactor>
</comment>